<sequence length="191" mass="20728">MRVSHSRGAASDGRKTGISEGMCELLDAIPRSNVLAAVLSIPRSTLHRTKKGPVRPAIHHTLTEYGAEVTASAAAFRSVNESFGGRLPYINPSSIRYPIPTRETGNALVIPVGLECRHRTRRCWVRSRSGTLCTPPPSQRDVRLDRPPPRRTLRAVLTSDEDSGHELAAAPIQRTTDSRGRDEPAAPGPTA</sequence>
<keyword evidence="3" id="KW-1185">Reference proteome</keyword>
<reference evidence="2 3" key="1">
    <citation type="journal article" date="2019" name="Commun. Biol.">
        <title>The bagworm genome reveals a unique fibroin gene that provides high tensile strength.</title>
        <authorList>
            <person name="Kono N."/>
            <person name="Nakamura H."/>
            <person name="Ohtoshi R."/>
            <person name="Tomita M."/>
            <person name="Numata K."/>
            <person name="Arakawa K."/>
        </authorList>
    </citation>
    <scope>NUCLEOTIDE SEQUENCE [LARGE SCALE GENOMIC DNA]</scope>
</reference>
<feature type="region of interest" description="Disordered" evidence="1">
    <location>
        <begin position="132"/>
        <end position="191"/>
    </location>
</feature>
<protein>
    <submittedName>
        <fullName evidence="2">Uncharacterized protein</fullName>
    </submittedName>
</protein>
<evidence type="ECO:0000313" key="2">
    <source>
        <dbReference type="EMBL" id="GBP62776.1"/>
    </source>
</evidence>
<organism evidence="2 3">
    <name type="scientific">Eumeta variegata</name>
    <name type="common">Bagworm moth</name>
    <name type="synonym">Eumeta japonica</name>
    <dbReference type="NCBI Taxonomy" id="151549"/>
    <lineage>
        <taxon>Eukaryota</taxon>
        <taxon>Metazoa</taxon>
        <taxon>Ecdysozoa</taxon>
        <taxon>Arthropoda</taxon>
        <taxon>Hexapoda</taxon>
        <taxon>Insecta</taxon>
        <taxon>Pterygota</taxon>
        <taxon>Neoptera</taxon>
        <taxon>Endopterygota</taxon>
        <taxon>Lepidoptera</taxon>
        <taxon>Glossata</taxon>
        <taxon>Ditrysia</taxon>
        <taxon>Tineoidea</taxon>
        <taxon>Psychidae</taxon>
        <taxon>Oiketicinae</taxon>
        <taxon>Eumeta</taxon>
    </lineage>
</organism>
<dbReference type="AlphaFoldDB" id="A0A4C1XFX6"/>
<dbReference type="Proteomes" id="UP000299102">
    <property type="component" value="Unassembled WGS sequence"/>
</dbReference>
<gene>
    <name evidence="2" type="ORF">EVAR_51728_1</name>
</gene>
<proteinExistence type="predicted"/>
<accession>A0A4C1XFX6</accession>
<evidence type="ECO:0000256" key="1">
    <source>
        <dbReference type="SAM" id="MobiDB-lite"/>
    </source>
</evidence>
<evidence type="ECO:0000313" key="3">
    <source>
        <dbReference type="Proteomes" id="UP000299102"/>
    </source>
</evidence>
<comment type="caution">
    <text evidence="2">The sequence shown here is derived from an EMBL/GenBank/DDBJ whole genome shotgun (WGS) entry which is preliminary data.</text>
</comment>
<dbReference type="EMBL" id="BGZK01000849">
    <property type="protein sequence ID" value="GBP62776.1"/>
    <property type="molecule type" value="Genomic_DNA"/>
</dbReference>
<name>A0A4C1XFX6_EUMVA</name>